<name>S5VML2_9CAUD</name>
<dbReference type="KEGG" id="vg:16574976"/>
<protein>
    <submittedName>
        <fullName evidence="1">Uncharacterized protein</fullName>
    </submittedName>
</protein>
<organism evidence="1 2">
    <name type="scientific">Pseudomonas phage PaBG</name>
    <dbReference type="NCBI Taxonomy" id="1335230"/>
    <lineage>
        <taxon>Viruses</taxon>
        <taxon>Duplodnaviria</taxon>
        <taxon>Heunggongvirae</taxon>
        <taxon>Uroviricota</taxon>
        <taxon>Caudoviricetes</taxon>
        <taxon>Baikalvirus</taxon>
        <taxon>Baikalvirus PaBG</taxon>
    </lineage>
</organism>
<accession>S5VML2</accession>
<evidence type="ECO:0000313" key="2">
    <source>
        <dbReference type="Proteomes" id="UP000015545"/>
    </source>
</evidence>
<proteinExistence type="predicted"/>
<keyword evidence="2" id="KW-1185">Reference proteome</keyword>
<reference evidence="1 2" key="1">
    <citation type="journal article" date="2014" name="Genome Announc.">
        <title>Complete Genome Sequence of the Novel Giant Pseudomonas Phage PaBG.</title>
        <authorList>
            <person name="Sykilinda N.N."/>
            <person name="Bondar A.A."/>
            <person name="Gorshkova A.S."/>
            <person name="Kurochkina L.P."/>
            <person name="Kulikov E.E."/>
            <person name="Shneider M.M."/>
            <person name="Kadykov V.A."/>
            <person name="Solovjeva N.V."/>
            <person name="Kabilov M.R."/>
            <person name="Mesyanzhinov V.V."/>
            <person name="Vlassov V.V."/>
            <person name="Drukker V.V."/>
            <person name="Miroshnikov K.A."/>
        </authorList>
    </citation>
    <scope>NUCLEOTIDE SEQUENCE [LARGE SCALE GENOMIC DNA]</scope>
</reference>
<evidence type="ECO:0000313" key="1">
    <source>
        <dbReference type="EMBL" id="AGS82174.1"/>
    </source>
</evidence>
<dbReference type="Proteomes" id="UP000015545">
    <property type="component" value="Segment"/>
</dbReference>
<gene>
    <name evidence="1" type="ORF">PaBG_00291</name>
</gene>
<sequence length="202" mass="23081">MGNLLRTESWHRKLKLRYGQTIYFNNGRDVEKHYVLSTYYGKLNGKLIIHTRSANGEHHIETKWGLAYLGSYYTNVLMQQGDCRSVGQMRLDKYAKLHTAAGKAGRDQPMDFWEAGRRGCTIIPRYKKVHKTKVVIATGNRRIDRVAGEGLRAGELVFAKQEEHIHFKQFENRMFRATAVPGAASPNVNTHEGCPCCEANKR</sequence>
<dbReference type="EMBL" id="KF147891">
    <property type="protein sequence ID" value="AGS82174.1"/>
    <property type="molecule type" value="Genomic_DNA"/>
</dbReference>